<sequence length="377" mass="41328">MAEFQCEQCGAELASLPVKKLHEKQFCPKLTATEPVAAEIETSNNGDQPTEELGRLTVPIADPDYFVSSLVAAEIQRVLALCEAQPENLALVGPKGSGKTALALQIAAKRQAPCYVANAYTQRSSDEWFGREGVSLEHGTYYVPSLFVEALETEGAVVIINDMALMQNKSIQNGLNDILDYGIRFAWVEALAATLGRPVRVAPRVLIIGTWNEGAAYTGNIMLSANLTDRFPNRIYMDYPPAEVQKSILMRKTGISHDDASRLSDFGARLRGLQDPVEVSMRGLIQAGRKMQLSANIHDALYYTIISGLKPESQEQALAALEGIYTTNEKHLVSTRTNQWEAWADGGEKWTEVSAEVKASWERAVEGWRPPSKAGGN</sequence>
<dbReference type="InterPro" id="IPR027417">
    <property type="entry name" value="P-loop_NTPase"/>
</dbReference>
<dbReference type="EMBL" id="LAZR01016721">
    <property type="protein sequence ID" value="KKM03275.1"/>
    <property type="molecule type" value="Genomic_DNA"/>
</dbReference>
<reference evidence="3" key="1">
    <citation type="journal article" date="2015" name="Nature">
        <title>Complex archaea that bridge the gap between prokaryotes and eukaryotes.</title>
        <authorList>
            <person name="Spang A."/>
            <person name="Saw J.H."/>
            <person name="Jorgensen S.L."/>
            <person name="Zaremba-Niedzwiedzka K."/>
            <person name="Martijn J."/>
            <person name="Lind A.E."/>
            <person name="van Eijk R."/>
            <person name="Schleper C."/>
            <person name="Guy L."/>
            <person name="Ettema T.J."/>
        </authorList>
    </citation>
    <scope>NUCLEOTIDE SEQUENCE</scope>
</reference>
<feature type="domain" description="AAA+ ATPase" evidence="2">
    <location>
        <begin position="85"/>
        <end position="241"/>
    </location>
</feature>
<dbReference type="Pfam" id="PF07728">
    <property type="entry name" value="AAA_5"/>
    <property type="match status" value="1"/>
</dbReference>
<dbReference type="SUPFAM" id="SSF52540">
    <property type="entry name" value="P-loop containing nucleoside triphosphate hydrolases"/>
    <property type="match status" value="1"/>
</dbReference>
<dbReference type="AlphaFoldDB" id="A0A0F9GWV1"/>
<protein>
    <recommendedName>
        <fullName evidence="2">AAA+ ATPase domain-containing protein</fullName>
    </recommendedName>
</protein>
<dbReference type="InterPro" id="IPR003593">
    <property type="entry name" value="AAA+_ATPase"/>
</dbReference>
<dbReference type="CDD" id="cd00009">
    <property type="entry name" value="AAA"/>
    <property type="match status" value="1"/>
</dbReference>
<evidence type="ECO:0000259" key="2">
    <source>
        <dbReference type="SMART" id="SM00382"/>
    </source>
</evidence>
<dbReference type="Pfam" id="PF08406">
    <property type="entry name" value="CbbQ_C"/>
    <property type="match status" value="1"/>
</dbReference>
<evidence type="ECO:0000313" key="3">
    <source>
        <dbReference type="EMBL" id="KKM03275.1"/>
    </source>
</evidence>
<accession>A0A0F9GWV1</accession>
<dbReference type="InterPro" id="IPR011704">
    <property type="entry name" value="ATPase_dyneun-rel_AAA"/>
</dbReference>
<comment type="caution">
    <text evidence="3">The sequence shown here is derived from an EMBL/GenBank/DDBJ whole genome shotgun (WGS) entry which is preliminary data.</text>
</comment>
<organism evidence="3">
    <name type="scientific">marine sediment metagenome</name>
    <dbReference type="NCBI Taxonomy" id="412755"/>
    <lineage>
        <taxon>unclassified sequences</taxon>
        <taxon>metagenomes</taxon>
        <taxon>ecological metagenomes</taxon>
    </lineage>
</organism>
<proteinExistence type="inferred from homology"/>
<gene>
    <name evidence="3" type="ORF">LCGC14_1776040</name>
</gene>
<name>A0A0F9GWV1_9ZZZZ</name>
<dbReference type="GO" id="GO:0016887">
    <property type="term" value="F:ATP hydrolysis activity"/>
    <property type="evidence" value="ECO:0007669"/>
    <property type="project" value="InterPro"/>
</dbReference>
<comment type="similarity">
    <text evidence="1">Belongs to the CbbQ/NirQ/NorQ/GpvN family.</text>
</comment>
<dbReference type="InterPro" id="IPR013615">
    <property type="entry name" value="CbbQ_C"/>
</dbReference>
<dbReference type="Gene3D" id="3.40.50.300">
    <property type="entry name" value="P-loop containing nucleotide triphosphate hydrolases"/>
    <property type="match status" value="1"/>
</dbReference>
<evidence type="ECO:0000256" key="1">
    <source>
        <dbReference type="ARBA" id="ARBA00009417"/>
    </source>
</evidence>
<dbReference type="SMART" id="SM00382">
    <property type="entry name" value="AAA"/>
    <property type="match status" value="1"/>
</dbReference>
<dbReference type="GO" id="GO:0005524">
    <property type="term" value="F:ATP binding"/>
    <property type="evidence" value="ECO:0007669"/>
    <property type="project" value="InterPro"/>
</dbReference>